<gene>
    <name evidence="2" type="ORF">DP130_04110</name>
</gene>
<name>A0A4Q0VDI1_CLOTA</name>
<evidence type="ECO:0000313" key="2">
    <source>
        <dbReference type="EMBL" id="RXI49250.1"/>
    </source>
</evidence>
<comment type="caution">
    <text evidence="2">The sequence shown here is derived from an EMBL/GenBank/DDBJ whole genome shotgun (WGS) entry which is preliminary data.</text>
</comment>
<feature type="transmembrane region" description="Helical" evidence="1">
    <location>
        <begin position="65"/>
        <end position="87"/>
    </location>
</feature>
<protein>
    <recommendedName>
        <fullName evidence="4">Beta-carotene 15,15'-monooxygenase</fullName>
    </recommendedName>
</protein>
<feature type="transmembrane region" description="Helical" evidence="1">
    <location>
        <begin position="12"/>
        <end position="33"/>
    </location>
</feature>
<dbReference type="EMBL" id="QMAP01000004">
    <property type="protein sequence ID" value="RXI49250.1"/>
    <property type="molecule type" value="Genomic_DNA"/>
</dbReference>
<dbReference type="AlphaFoldDB" id="A0A4Q0VDI1"/>
<evidence type="ECO:0000256" key="1">
    <source>
        <dbReference type="SAM" id="Phobius"/>
    </source>
</evidence>
<feature type="transmembrane region" description="Helical" evidence="1">
    <location>
        <begin position="209"/>
        <end position="232"/>
    </location>
</feature>
<dbReference type="RefSeq" id="WP_129030005.1">
    <property type="nucleotide sequence ID" value="NZ_QMAP01000004.1"/>
</dbReference>
<evidence type="ECO:0008006" key="4">
    <source>
        <dbReference type="Google" id="ProtNLM"/>
    </source>
</evidence>
<organism evidence="2 3">
    <name type="scientific">Clostridium tetani</name>
    <dbReference type="NCBI Taxonomy" id="1513"/>
    <lineage>
        <taxon>Bacteria</taxon>
        <taxon>Bacillati</taxon>
        <taxon>Bacillota</taxon>
        <taxon>Clostridia</taxon>
        <taxon>Eubacteriales</taxon>
        <taxon>Clostridiaceae</taxon>
        <taxon>Clostridium</taxon>
    </lineage>
</organism>
<proteinExistence type="predicted"/>
<evidence type="ECO:0000313" key="3">
    <source>
        <dbReference type="Proteomes" id="UP000290921"/>
    </source>
</evidence>
<feature type="transmembrane region" description="Helical" evidence="1">
    <location>
        <begin position="131"/>
        <end position="150"/>
    </location>
</feature>
<feature type="transmembrane region" description="Helical" evidence="1">
    <location>
        <begin position="108"/>
        <end position="125"/>
    </location>
</feature>
<dbReference type="Proteomes" id="UP000290921">
    <property type="component" value="Unassembled WGS sequence"/>
</dbReference>
<keyword evidence="1" id="KW-0812">Transmembrane</keyword>
<sequence length="247" mass="28937">MYKETWKNYKESFNFILPFILVKVAFEIIVFILTENMVFHKFSFIGHERILTGNFGVNSGIVAKYAIQITFNLFIVSLFEVFLIVIMKSFLNKDDINYKEKFKEILGFYLRYLGLSIIIYAIILGVTLLSIFAFIVPFIVILTIGLALYFEIVLMPCKSYLVYHDTTPEIALEKGKEIGKKYFWKILLFILVIGIIGALVDVYENINIYIYSLYDLVKVNAEIFLIMFMLTICKKEDKKEERVVEEY</sequence>
<keyword evidence="1" id="KW-0472">Membrane</keyword>
<feature type="transmembrane region" description="Helical" evidence="1">
    <location>
        <begin position="182"/>
        <end position="203"/>
    </location>
</feature>
<accession>A0A4Q0VDI1</accession>
<reference evidence="2 3" key="1">
    <citation type="submission" date="2018-06" db="EMBL/GenBank/DDBJ databases">
        <title>Genome conservation of Clostridium tetani.</title>
        <authorList>
            <person name="Bruggemann H."/>
            <person name="Popoff M.R."/>
        </authorList>
    </citation>
    <scope>NUCLEOTIDE SEQUENCE [LARGE SCALE GENOMIC DNA]</scope>
    <source>
        <strain evidence="2 3">2017.061</strain>
    </source>
</reference>
<keyword evidence="1" id="KW-1133">Transmembrane helix</keyword>